<dbReference type="RefSeq" id="YP_009873929.1">
    <property type="nucleotide sequence ID" value="NC_049340.1"/>
</dbReference>
<reference evidence="2 3" key="1">
    <citation type="journal article" date="2019" name="Arch. Virol.">
        <title>A novel jumbo Tenacibaculum maritimum lytic phage with head-fiber-like appendages.</title>
        <authorList>
            <person name="Kawato Y."/>
            <person name="Istiqomah I."/>
            <person name="Gaafar A.Y."/>
            <person name="Hanaoka M."/>
            <person name="Ishimaru K."/>
            <person name="Yasuike M."/>
            <person name="Nishiki I."/>
            <person name="Nakamura Y."/>
            <person name="Fujiwara A."/>
            <person name="Nakai T."/>
        </authorList>
    </citation>
    <scope>NUCLEOTIDE SEQUENCE [LARGE SCALE GENOMIC DNA]</scope>
    <source>
        <strain evidence="2 3">PTm1</strain>
    </source>
</reference>
<evidence type="ECO:0000313" key="3">
    <source>
        <dbReference type="Proteomes" id="UP000422648"/>
    </source>
</evidence>
<keyword evidence="3" id="KW-1185">Reference proteome</keyword>
<dbReference type="Proteomes" id="UP000422648">
    <property type="component" value="Segment"/>
</dbReference>
<dbReference type="EMBL" id="AP019524">
    <property type="protein sequence ID" value="BBI90637.1"/>
    <property type="molecule type" value="Genomic_DNA"/>
</dbReference>
<protein>
    <recommendedName>
        <fullName evidence="4">LysM domain-containing protein</fullName>
    </recommendedName>
</protein>
<feature type="region of interest" description="Disordered" evidence="1">
    <location>
        <begin position="115"/>
        <end position="138"/>
    </location>
</feature>
<organism evidence="2 3">
    <name type="scientific">Tenacibaculum phage PTm1</name>
    <dbReference type="NCBI Taxonomy" id="2547425"/>
    <lineage>
        <taxon>Viruses</taxon>
        <taxon>Duplodnaviria</taxon>
        <taxon>Heunggongvirae</taxon>
        <taxon>Uroviricota</taxon>
        <taxon>Caudoviricetes</taxon>
        <taxon>Shirahamavirus</taxon>
        <taxon>Shirahamavirus PTm1</taxon>
    </lineage>
</organism>
<dbReference type="GeneID" id="55803050"/>
<sequence length="143" mass="16021">MTESTILENKKLIHNILDLQSEVIKINRDAVTIDRHVLVEKQYEMDIDLISKVAYGTNEAIDILCKFNGISNPLSIKAGDVIFIPNLNSLFSNMKKLNYKSMTLSKSSGSLLKTTLKSSQTNPSKKQQPSKNFTKSNDGIIIF</sequence>
<evidence type="ECO:0008006" key="4">
    <source>
        <dbReference type="Google" id="ProtNLM"/>
    </source>
</evidence>
<evidence type="ECO:0000256" key="1">
    <source>
        <dbReference type="SAM" id="MobiDB-lite"/>
    </source>
</evidence>
<evidence type="ECO:0000313" key="2">
    <source>
        <dbReference type="EMBL" id="BBI90637.1"/>
    </source>
</evidence>
<proteinExistence type="predicted"/>
<name>A0A5S9HXX0_9CAUD</name>
<dbReference type="KEGG" id="vg:55803050"/>
<accession>A0A5S9HXX0</accession>
<feature type="compositionally biased region" description="Polar residues" evidence="1">
    <location>
        <begin position="122"/>
        <end position="137"/>
    </location>
</feature>